<organism evidence="2 3">
    <name type="scientific">Lasiosphaeria ovina</name>
    <dbReference type="NCBI Taxonomy" id="92902"/>
    <lineage>
        <taxon>Eukaryota</taxon>
        <taxon>Fungi</taxon>
        <taxon>Dikarya</taxon>
        <taxon>Ascomycota</taxon>
        <taxon>Pezizomycotina</taxon>
        <taxon>Sordariomycetes</taxon>
        <taxon>Sordariomycetidae</taxon>
        <taxon>Sordariales</taxon>
        <taxon>Lasiosphaeriaceae</taxon>
        <taxon>Lasiosphaeria</taxon>
    </lineage>
</organism>
<feature type="region of interest" description="Disordered" evidence="1">
    <location>
        <begin position="128"/>
        <end position="156"/>
    </location>
</feature>
<dbReference type="PANTHER" id="PTHR40422">
    <property type="entry name" value="TRANSLATION MACHINERY-ASSOCIATED PROTEIN 17"/>
    <property type="match status" value="1"/>
</dbReference>
<feature type="compositionally biased region" description="Low complexity" evidence="1">
    <location>
        <begin position="140"/>
        <end position="156"/>
    </location>
</feature>
<dbReference type="AlphaFoldDB" id="A0AAE0MZJ7"/>
<accession>A0AAE0MZJ7</accession>
<evidence type="ECO:0000256" key="1">
    <source>
        <dbReference type="SAM" id="MobiDB-lite"/>
    </source>
</evidence>
<dbReference type="Proteomes" id="UP001287356">
    <property type="component" value="Unassembled WGS sequence"/>
</dbReference>
<dbReference type="GO" id="GO:0070682">
    <property type="term" value="P:proteasome regulatory particle assembly"/>
    <property type="evidence" value="ECO:0007669"/>
    <property type="project" value="InterPro"/>
</dbReference>
<comment type="caution">
    <text evidence="2">The sequence shown here is derived from an EMBL/GenBank/DDBJ whole genome shotgun (WGS) entry which is preliminary data.</text>
</comment>
<evidence type="ECO:0000313" key="2">
    <source>
        <dbReference type="EMBL" id="KAK3362138.1"/>
    </source>
</evidence>
<feature type="compositionally biased region" description="Low complexity" evidence="1">
    <location>
        <begin position="55"/>
        <end position="74"/>
    </location>
</feature>
<dbReference type="InterPro" id="IPR038966">
    <property type="entry name" value="TMA17"/>
</dbReference>
<feature type="region of interest" description="Disordered" evidence="1">
    <location>
        <begin position="55"/>
        <end position="75"/>
    </location>
</feature>
<evidence type="ECO:0000313" key="3">
    <source>
        <dbReference type="Proteomes" id="UP001287356"/>
    </source>
</evidence>
<feature type="region of interest" description="Disordered" evidence="1">
    <location>
        <begin position="175"/>
        <end position="234"/>
    </location>
</feature>
<feature type="compositionally biased region" description="Low complexity" evidence="1">
    <location>
        <begin position="175"/>
        <end position="184"/>
    </location>
</feature>
<feature type="compositionally biased region" description="Acidic residues" evidence="1">
    <location>
        <begin position="222"/>
        <end position="234"/>
    </location>
</feature>
<proteinExistence type="predicted"/>
<dbReference type="PANTHER" id="PTHR40422:SF1">
    <property type="entry name" value="TRANSLATION MACHINERY-ASSOCIATED PROTEIN 17"/>
    <property type="match status" value="1"/>
</dbReference>
<evidence type="ECO:0008006" key="4">
    <source>
        <dbReference type="Google" id="ProtNLM"/>
    </source>
</evidence>
<name>A0AAE0MZJ7_9PEZI</name>
<reference evidence="2" key="1">
    <citation type="journal article" date="2023" name="Mol. Phylogenet. Evol.">
        <title>Genome-scale phylogeny and comparative genomics of the fungal order Sordariales.</title>
        <authorList>
            <person name="Hensen N."/>
            <person name="Bonometti L."/>
            <person name="Westerberg I."/>
            <person name="Brannstrom I.O."/>
            <person name="Guillou S."/>
            <person name="Cros-Aarteil S."/>
            <person name="Calhoun S."/>
            <person name="Haridas S."/>
            <person name="Kuo A."/>
            <person name="Mondo S."/>
            <person name="Pangilinan J."/>
            <person name="Riley R."/>
            <person name="LaButti K."/>
            <person name="Andreopoulos B."/>
            <person name="Lipzen A."/>
            <person name="Chen C."/>
            <person name="Yan M."/>
            <person name="Daum C."/>
            <person name="Ng V."/>
            <person name="Clum A."/>
            <person name="Steindorff A."/>
            <person name="Ohm R.A."/>
            <person name="Martin F."/>
            <person name="Silar P."/>
            <person name="Natvig D.O."/>
            <person name="Lalanne C."/>
            <person name="Gautier V."/>
            <person name="Ament-Velasquez S.L."/>
            <person name="Kruys A."/>
            <person name="Hutchinson M.I."/>
            <person name="Powell A.J."/>
            <person name="Barry K."/>
            <person name="Miller A.N."/>
            <person name="Grigoriev I.V."/>
            <person name="Debuchy R."/>
            <person name="Gladieux P."/>
            <person name="Hiltunen Thoren M."/>
            <person name="Johannesson H."/>
        </authorList>
    </citation>
    <scope>NUCLEOTIDE SEQUENCE</scope>
    <source>
        <strain evidence="2">CBS 958.72</strain>
    </source>
</reference>
<gene>
    <name evidence="2" type="ORF">B0T24DRAFT_641255</name>
</gene>
<protein>
    <recommendedName>
        <fullName evidence="4">Secondary alcohol dehydrogenase</fullName>
    </recommendedName>
</protein>
<reference evidence="2" key="2">
    <citation type="submission" date="2023-06" db="EMBL/GenBank/DDBJ databases">
        <authorList>
            <consortium name="Lawrence Berkeley National Laboratory"/>
            <person name="Haridas S."/>
            <person name="Hensen N."/>
            <person name="Bonometti L."/>
            <person name="Westerberg I."/>
            <person name="Brannstrom I.O."/>
            <person name="Guillou S."/>
            <person name="Cros-Aarteil S."/>
            <person name="Calhoun S."/>
            <person name="Kuo A."/>
            <person name="Mondo S."/>
            <person name="Pangilinan J."/>
            <person name="Riley R."/>
            <person name="Labutti K."/>
            <person name="Andreopoulos B."/>
            <person name="Lipzen A."/>
            <person name="Chen C."/>
            <person name="Yanf M."/>
            <person name="Daum C."/>
            <person name="Ng V."/>
            <person name="Clum A."/>
            <person name="Steindorff A."/>
            <person name="Ohm R."/>
            <person name="Martin F."/>
            <person name="Silar P."/>
            <person name="Natvig D."/>
            <person name="Lalanne C."/>
            <person name="Gautier V."/>
            <person name="Ament-Velasquez S.L."/>
            <person name="Kruys A."/>
            <person name="Hutchinson M.I."/>
            <person name="Powell A.J."/>
            <person name="Barry K."/>
            <person name="Miller A.N."/>
            <person name="Grigoriev I.V."/>
            <person name="Debuchy R."/>
            <person name="Gladieux P."/>
            <person name="Thoren M.H."/>
            <person name="Johannesson H."/>
        </authorList>
    </citation>
    <scope>NUCLEOTIDE SEQUENCE</scope>
    <source>
        <strain evidence="2">CBS 958.72</strain>
    </source>
</reference>
<sequence>MSAVATPISPARFAEALRDLSLSSLHLKVLELRTSIAQLDYSNEELRPYALGEATPISTTDSSTDQQQQQQPDPDCVEAIRENEEVIVRMQGRIGLVRAEVQRRGISWTEFQSKEEADADAARASVVNGVNGSGHHDNDASASAPAAADEAAPEQHAAWRDGTFQTGVIRGGQVVSGAGNSVSGSGSGSGPGHNGGSLSDEELRRRIEAQLRLSTNGVNGDDHEDNEEDGGLHL</sequence>
<keyword evidence="3" id="KW-1185">Reference proteome</keyword>
<dbReference type="GO" id="GO:0030674">
    <property type="term" value="F:protein-macromolecule adaptor activity"/>
    <property type="evidence" value="ECO:0007669"/>
    <property type="project" value="TreeGrafter"/>
</dbReference>
<feature type="compositionally biased region" description="Gly residues" evidence="1">
    <location>
        <begin position="185"/>
        <end position="195"/>
    </location>
</feature>
<dbReference type="EMBL" id="JAULSN010000010">
    <property type="protein sequence ID" value="KAK3362138.1"/>
    <property type="molecule type" value="Genomic_DNA"/>
</dbReference>